<comment type="caution">
    <text evidence="1">The sequence shown here is derived from an EMBL/GenBank/DDBJ whole genome shotgun (WGS) entry which is preliminary data.</text>
</comment>
<gene>
    <name evidence="1" type="ORF">NM208_g12575</name>
</gene>
<dbReference type="Proteomes" id="UP001148629">
    <property type="component" value="Unassembled WGS sequence"/>
</dbReference>
<organism evidence="1 2">
    <name type="scientific">Fusarium decemcellulare</name>
    <dbReference type="NCBI Taxonomy" id="57161"/>
    <lineage>
        <taxon>Eukaryota</taxon>
        <taxon>Fungi</taxon>
        <taxon>Dikarya</taxon>
        <taxon>Ascomycota</taxon>
        <taxon>Pezizomycotina</taxon>
        <taxon>Sordariomycetes</taxon>
        <taxon>Hypocreomycetidae</taxon>
        <taxon>Hypocreales</taxon>
        <taxon>Nectriaceae</taxon>
        <taxon>Fusarium</taxon>
        <taxon>Fusarium decemcellulare species complex</taxon>
    </lineage>
</organism>
<evidence type="ECO:0000313" key="2">
    <source>
        <dbReference type="Proteomes" id="UP001148629"/>
    </source>
</evidence>
<reference evidence="1" key="1">
    <citation type="submission" date="2022-08" db="EMBL/GenBank/DDBJ databases">
        <title>Genome Sequence of Fusarium decemcellulare.</title>
        <authorList>
            <person name="Buettner E."/>
        </authorList>
    </citation>
    <scope>NUCLEOTIDE SEQUENCE</scope>
    <source>
        <strain evidence="1">Babe19</strain>
    </source>
</reference>
<keyword evidence="2" id="KW-1185">Reference proteome</keyword>
<proteinExistence type="predicted"/>
<accession>A0ACC1RRM3</accession>
<evidence type="ECO:0000313" key="1">
    <source>
        <dbReference type="EMBL" id="KAJ3523110.1"/>
    </source>
</evidence>
<dbReference type="EMBL" id="JANRMS010002313">
    <property type="protein sequence ID" value="KAJ3523110.1"/>
    <property type="molecule type" value="Genomic_DNA"/>
</dbReference>
<protein>
    <submittedName>
        <fullName evidence="1">Uncharacterized protein</fullName>
    </submittedName>
</protein>
<name>A0ACC1RRM3_9HYPO</name>
<sequence>MASSLPAQEEAAGTYLESIPYLPALIKARLVSGYSEGETARVWNDILHNVFPGRDNYSTGIEALPEGTCEGLSLAYSVIDVGSHEKKFLVIVCKSPGQEATPSIWQEGAAQLEAHLSPVLGHHETYGAIAVGGCVRLYRWGNSALWDLSAGEMLYLDRQCQTVMRYLVYFREHH</sequence>